<dbReference type="SMART" id="SM00512">
    <property type="entry name" value="Skp1"/>
    <property type="match status" value="1"/>
</dbReference>
<accession>A0A8E2AGJ8</accession>
<proteinExistence type="inferred from homology"/>
<organism evidence="5 6">
    <name type="scientific">Obba rivulosa</name>
    <dbReference type="NCBI Taxonomy" id="1052685"/>
    <lineage>
        <taxon>Eukaryota</taxon>
        <taxon>Fungi</taxon>
        <taxon>Dikarya</taxon>
        <taxon>Basidiomycota</taxon>
        <taxon>Agaricomycotina</taxon>
        <taxon>Agaricomycetes</taxon>
        <taxon>Polyporales</taxon>
        <taxon>Gelatoporiaceae</taxon>
        <taxon>Obba</taxon>
    </lineage>
</organism>
<dbReference type="GO" id="GO:0006511">
    <property type="term" value="P:ubiquitin-dependent protein catabolic process"/>
    <property type="evidence" value="ECO:0007669"/>
    <property type="project" value="InterPro"/>
</dbReference>
<comment type="subcellular location">
    <subcellularLocation>
        <location evidence="1">Nucleus</location>
    </subcellularLocation>
</comment>
<dbReference type="Proteomes" id="UP000250043">
    <property type="component" value="Unassembled WGS sequence"/>
</dbReference>
<name>A0A8E2AGJ8_9APHY</name>
<evidence type="ECO:0000256" key="3">
    <source>
        <dbReference type="ARBA" id="ARBA00021347"/>
    </source>
</evidence>
<evidence type="ECO:0000313" key="6">
    <source>
        <dbReference type="Proteomes" id="UP000250043"/>
    </source>
</evidence>
<comment type="similarity">
    <text evidence="2">Belongs to the SKP1 family.</text>
</comment>
<evidence type="ECO:0000256" key="4">
    <source>
        <dbReference type="ARBA" id="ARBA00023242"/>
    </source>
</evidence>
<sequence length="108" mass="12319">MSTDKDNDWVRLISADGYSFLVRRHVACRSGTLKNMLSMESSFSEAVSNTCTMKDERGAVVERLCEYLQFKAIYDNGSLKKEELPDFTERLAPEVALELLMAADYYEC</sequence>
<evidence type="ECO:0000313" key="5">
    <source>
        <dbReference type="EMBL" id="OCH84078.1"/>
    </source>
</evidence>
<reference evidence="5 6" key="1">
    <citation type="submission" date="2016-07" db="EMBL/GenBank/DDBJ databases">
        <title>Draft genome of the white-rot fungus Obba rivulosa 3A-2.</title>
        <authorList>
            <consortium name="DOE Joint Genome Institute"/>
            <person name="Miettinen O."/>
            <person name="Riley R."/>
            <person name="Acob R."/>
            <person name="Barry K."/>
            <person name="Cullen D."/>
            <person name="De Vries R."/>
            <person name="Hainaut M."/>
            <person name="Hatakka A."/>
            <person name="Henrissat B."/>
            <person name="Hilden K."/>
            <person name="Kuo R."/>
            <person name="Labutti K."/>
            <person name="Lipzen A."/>
            <person name="Makela M.R."/>
            <person name="Sandor L."/>
            <person name="Spatafora J.W."/>
            <person name="Grigoriev I.V."/>
            <person name="Hibbett D.S."/>
        </authorList>
    </citation>
    <scope>NUCLEOTIDE SEQUENCE [LARGE SCALE GENOMIC DNA]</scope>
    <source>
        <strain evidence="5 6">3A-2</strain>
    </source>
</reference>
<evidence type="ECO:0000256" key="1">
    <source>
        <dbReference type="ARBA" id="ARBA00004123"/>
    </source>
</evidence>
<dbReference type="OrthoDB" id="249087at2759"/>
<dbReference type="PANTHER" id="PTHR20648">
    <property type="entry name" value="ELONGIN-C"/>
    <property type="match status" value="1"/>
</dbReference>
<evidence type="ECO:0000256" key="2">
    <source>
        <dbReference type="ARBA" id="ARBA00009993"/>
    </source>
</evidence>
<dbReference type="AlphaFoldDB" id="A0A8E2AGJ8"/>
<protein>
    <recommendedName>
        <fullName evidence="3">Elongin-C</fullName>
    </recommendedName>
</protein>
<dbReference type="InterPro" id="IPR001232">
    <property type="entry name" value="SKP1-like"/>
</dbReference>
<dbReference type="InterPro" id="IPR039948">
    <property type="entry name" value="ELC1"/>
</dbReference>
<dbReference type="EMBL" id="KV722728">
    <property type="protein sequence ID" value="OCH84078.1"/>
    <property type="molecule type" value="Genomic_DNA"/>
</dbReference>
<keyword evidence="4" id="KW-0539">Nucleus</keyword>
<dbReference type="FunFam" id="3.30.710.10:FF:000035">
    <property type="entry name" value="Elongin C transcription elongation factor"/>
    <property type="match status" value="1"/>
</dbReference>
<dbReference type="SUPFAM" id="SSF54695">
    <property type="entry name" value="POZ domain"/>
    <property type="match status" value="1"/>
</dbReference>
<dbReference type="Gene3D" id="3.30.710.10">
    <property type="entry name" value="Potassium Channel Kv1.1, Chain A"/>
    <property type="match status" value="1"/>
</dbReference>
<dbReference type="CDD" id="cd18321">
    <property type="entry name" value="BTB_POZ_EloC"/>
    <property type="match status" value="1"/>
</dbReference>
<keyword evidence="6" id="KW-1185">Reference proteome</keyword>
<dbReference type="InterPro" id="IPR011333">
    <property type="entry name" value="SKP1/BTB/POZ_sf"/>
</dbReference>
<gene>
    <name evidence="5" type="ORF">OBBRIDRAFT_839975</name>
</gene>
<dbReference type="GO" id="GO:0005634">
    <property type="term" value="C:nucleus"/>
    <property type="evidence" value="ECO:0007669"/>
    <property type="project" value="UniProtKB-SubCell"/>
</dbReference>